<evidence type="ECO:0000256" key="2">
    <source>
        <dbReference type="ARBA" id="ARBA00012415"/>
    </source>
</evidence>
<dbReference type="Proteomes" id="UP000190539">
    <property type="component" value="Unassembled WGS sequence"/>
</dbReference>
<dbReference type="GO" id="GO:0003983">
    <property type="term" value="F:UTP:glucose-1-phosphate uridylyltransferase activity"/>
    <property type="evidence" value="ECO:0007669"/>
    <property type="project" value="UniProtKB-EC"/>
</dbReference>
<dbReference type="InterPro" id="IPR029044">
    <property type="entry name" value="Nucleotide-diphossugar_trans"/>
</dbReference>
<evidence type="ECO:0000256" key="4">
    <source>
        <dbReference type="ARBA" id="ARBA00022695"/>
    </source>
</evidence>
<evidence type="ECO:0000259" key="7">
    <source>
        <dbReference type="Pfam" id="PF00483"/>
    </source>
</evidence>
<comment type="caution">
    <text evidence="8">The sequence shown here is derived from an EMBL/GenBank/DDBJ whole genome shotgun (WGS) entry which is preliminary data.</text>
</comment>
<evidence type="ECO:0000256" key="6">
    <source>
        <dbReference type="SAM" id="MobiDB-lite"/>
    </source>
</evidence>
<feature type="compositionally biased region" description="Pro residues" evidence="6">
    <location>
        <begin position="288"/>
        <end position="308"/>
    </location>
</feature>
<accession>A0A1V4AG56</accession>
<feature type="domain" description="Nucleotidyl transferase" evidence="7">
    <location>
        <begin position="2"/>
        <end position="270"/>
    </location>
</feature>
<dbReference type="PANTHER" id="PTHR43197:SF1">
    <property type="entry name" value="UTP--GLUCOSE-1-PHOSPHATE URIDYLYLTRANSFERASE"/>
    <property type="match status" value="1"/>
</dbReference>
<dbReference type="Gene3D" id="3.90.550.10">
    <property type="entry name" value="Spore Coat Polysaccharide Biosynthesis Protein SpsA, Chain A"/>
    <property type="match status" value="1"/>
</dbReference>
<evidence type="ECO:0000256" key="1">
    <source>
        <dbReference type="ARBA" id="ARBA00006890"/>
    </source>
</evidence>
<name>A0A1V4AG56_9ACTN</name>
<evidence type="ECO:0000313" key="9">
    <source>
        <dbReference type="Proteomes" id="UP000190539"/>
    </source>
</evidence>
<dbReference type="AlphaFoldDB" id="A0A1V4AG56"/>
<dbReference type="EMBL" id="MVFC01000001">
    <property type="protein sequence ID" value="OON82645.1"/>
    <property type="molecule type" value="Genomic_DNA"/>
</dbReference>
<gene>
    <name evidence="8" type="ORF">B1H18_00845</name>
</gene>
<dbReference type="EC" id="2.7.7.9" evidence="2"/>
<feature type="region of interest" description="Disordered" evidence="6">
    <location>
        <begin position="281"/>
        <end position="308"/>
    </location>
</feature>
<evidence type="ECO:0000256" key="3">
    <source>
        <dbReference type="ARBA" id="ARBA00022679"/>
    </source>
</evidence>
<reference evidence="8 9" key="1">
    <citation type="submission" date="2017-02" db="EMBL/GenBank/DDBJ databases">
        <title>Draft Genome Sequence of Streptomyces tsukubaensis F601, a Producer of the immunosuppressant tacrolimus FK506.</title>
        <authorList>
            <person name="Zong G."/>
            <person name="Zhong C."/>
            <person name="Fu J."/>
            <person name="Qin R."/>
            <person name="Cao G."/>
        </authorList>
    </citation>
    <scope>NUCLEOTIDE SEQUENCE [LARGE SCALE GENOMIC DNA]</scope>
    <source>
        <strain evidence="8 9">F601</strain>
    </source>
</reference>
<keyword evidence="4" id="KW-0548">Nucleotidyltransferase</keyword>
<dbReference type="STRING" id="83656.B1H18_00845"/>
<dbReference type="SUPFAM" id="SSF53448">
    <property type="entry name" value="Nucleotide-diphospho-sugar transferases"/>
    <property type="match status" value="1"/>
</dbReference>
<protein>
    <recommendedName>
        <fullName evidence="2">UTP--glucose-1-phosphate uridylyltransferase</fullName>
        <ecNumber evidence="2">2.7.7.9</ecNumber>
    </recommendedName>
</protein>
<dbReference type="GO" id="GO:0006011">
    <property type="term" value="P:UDP-alpha-D-glucose metabolic process"/>
    <property type="evidence" value="ECO:0007669"/>
    <property type="project" value="InterPro"/>
</dbReference>
<keyword evidence="3" id="KW-0808">Transferase</keyword>
<proteinExistence type="inferred from homology"/>
<comment type="similarity">
    <text evidence="1">Belongs to the UDPGP type 2 family.</text>
</comment>
<evidence type="ECO:0000313" key="8">
    <source>
        <dbReference type="EMBL" id="OON82645.1"/>
    </source>
</evidence>
<keyword evidence="9" id="KW-1185">Reference proteome</keyword>
<dbReference type="InterPro" id="IPR005771">
    <property type="entry name" value="GalU_uridylyltTrfase_bac/arc"/>
</dbReference>
<dbReference type="InterPro" id="IPR005835">
    <property type="entry name" value="NTP_transferase_dom"/>
</dbReference>
<sequence>MKAVLAVAGMGSRFFPIAKTINKCMLPVMERPVIAHAVADCVAAGAREIAVITAPGEPGRQVRHYFTNDLELERYFTDRGWQAKYEPLAGLHEQADFTFLEQPRDERYGTVLPVLRAATFLDGDDFLLLAGDDLLLRPDGGSDLAELTAGRSAAGVPAAIAAATVPGAQAHRYGVLTTRTSARGHRVLDAIVEKPSSHPGTTAYINISRTLLPSDSLAYFNKVTPAANGEYQATDAIAAYARDHDVLVHPVRGQYHDCGNPAGWLGANNAAAVIASLNPGSGPSVTPVIPPPGDRAGTAPPPRRPPPY</sequence>
<evidence type="ECO:0000256" key="5">
    <source>
        <dbReference type="ARBA" id="ARBA00048128"/>
    </source>
</evidence>
<dbReference type="PANTHER" id="PTHR43197">
    <property type="entry name" value="UTP--GLUCOSE-1-PHOSPHATE URIDYLYLTRANSFERASE"/>
    <property type="match status" value="1"/>
</dbReference>
<organism evidence="8 9">
    <name type="scientific">Streptomyces tsukubensis</name>
    <dbReference type="NCBI Taxonomy" id="83656"/>
    <lineage>
        <taxon>Bacteria</taxon>
        <taxon>Bacillati</taxon>
        <taxon>Actinomycetota</taxon>
        <taxon>Actinomycetes</taxon>
        <taxon>Kitasatosporales</taxon>
        <taxon>Streptomycetaceae</taxon>
        <taxon>Streptomyces</taxon>
    </lineage>
</organism>
<comment type="catalytic activity">
    <reaction evidence="5">
        <text>alpha-D-glucose 1-phosphate + UTP + H(+) = UDP-alpha-D-glucose + diphosphate</text>
        <dbReference type="Rhea" id="RHEA:19889"/>
        <dbReference type="ChEBI" id="CHEBI:15378"/>
        <dbReference type="ChEBI" id="CHEBI:33019"/>
        <dbReference type="ChEBI" id="CHEBI:46398"/>
        <dbReference type="ChEBI" id="CHEBI:58601"/>
        <dbReference type="ChEBI" id="CHEBI:58885"/>
        <dbReference type="EC" id="2.7.7.9"/>
    </reaction>
</comment>
<dbReference type="Pfam" id="PF00483">
    <property type="entry name" value="NTP_transferase"/>
    <property type="match status" value="1"/>
</dbReference>